<comment type="caution">
    <text evidence="2">The sequence shown here is derived from an EMBL/GenBank/DDBJ whole genome shotgun (WGS) entry which is preliminary data.</text>
</comment>
<dbReference type="Pfam" id="PF14316">
    <property type="entry name" value="DUF4381"/>
    <property type="match status" value="1"/>
</dbReference>
<keyword evidence="1" id="KW-0812">Transmembrane</keyword>
<keyword evidence="3" id="KW-1185">Reference proteome</keyword>
<evidence type="ECO:0000313" key="3">
    <source>
        <dbReference type="Proteomes" id="UP000647339"/>
    </source>
</evidence>
<feature type="transmembrane region" description="Helical" evidence="1">
    <location>
        <begin position="40"/>
        <end position="61"/>
    </location>
</feature>
<proteinExistence type="predicted"/>
<sequence length="167" mass="18948">MNMMVRQDTLATDSLAQIAAGLKLGPLQEPEAVSFTFETIGWPILGGLGLLGIVVLVVLQVRAYHKNRYRREALAELENVASGKRPLFYSFVLLKRTAMHAYGRDTVGQMYGKSWYTFLDKKAQGVGFMALEERIDRLIYQDELPEEQVKTAIITNTKKWIKDHATR</sequence>
<dbReference type="EMBL" id="BMIU01000016">
    <property type="protein sequence ID" value="GGF40233.1"/>
    <property type="molecule type" value="Genomic_DNA"/>
</dbReference>
<evidence type="ECO:0000256" key="1">
    <source>
        <dbReference type="SAM" id="Phobius"/>
    </source>
</evidence>
<evidence type="ECO:0008006" key="4">
    <source>
        <dbReference type="Google" id="ProtNLM"/>
    </source>
</evidence>
<organism evidence="2 3">
    <name type="scientific">Echinicola rosea</name>
    <dbReference type="NCBI Taxonomy" id="1807691"/>
    <lineage>
        <taxon>Bacteria</taxon>
        <taxon>Pseudomonadati</taxon>
        <taxon>Bacteroidota</taxon>
        <taxon>Cytophagia</taxon>
        <taxon>Cytophagales</taxon>
        <taxon>Cyclobacteriaceae</taxon>
        <taxon>Echinicola</taxon>
    </lineage>
</organism>
<keyword evidence="1" id="KW-1133">Transmembrane helix</keyword>
<reference evidence="3" key="1">
    <citation type="journal article" date="2019" name="Int. J. Syst. Evol. Microbiol.">
        <title>The Global Catalogue of Microorganisms (GCM) 10K type strain sequencing project: providing services to taxonomists for standard genome sequencing and annotation.</title>
        <authorList>
            <consortium name="The Broad Institute Genomics Platform"/>
            <consortium name="The Broad Institute Genome Sequencing Center for Infectious Disease"/>
            <person name="Wu L."/>
            <person name="Ma J."/>
        </authorList>
    </citation>
    <scope>NUCLEOTIDE SEQUENCE [LARGE SCALE GENOMIC DNA]</scope>
    <source>
        <strain evidence="3">CGMCC 1.15407</strain>
    </source>
</reference>
<protein>
    <recommendedName>
        <fullName evidence="4">DUF4381 domain-containing protein</fullName>
    </recommendedName>
</protein>
<gene>
    <name evidence="2" type="ORF">GCM10011339_30980</name>
</gene>
<evidence type="ECO:0000313" key="2">
    <source>
        <dbReference type="EMBL" id="GGF40233.1"/>
    </source>
</evidence>
<dbReference type="Proteomes" id="UP000647339">
    <property type="component" value="Unassembled WGS sequence"/>
</dbReference>
<keyword evidence="1" id="KW-0472">Membrane</keyword>
<dbReference type="InterPro" id="IPR025489">
    <property type="entry name" value="DUF4381"/>
</dbReference>
<name>A0ABQ1V6A6_9BACT</name>
<accession>A0ABQ1V6A6</accession>